<dbReference type="PATRIC" id="fig|1114963.3.peg.1756"/>
<feature type="transmembrane region" description="Helical" evidence="2">
    <location>
        <begin position="109"/>
        <end position="129"/>
    </location>
</feature>
<name>A0A0J7XXD9_9SPHN</name>
<feature type="transmembrane region" description="Helical" evidence="2">
    <location>
        <begin position="150"/>
        <end position="169"/>
    </location>
</feature>
<dbReference type="AlphaFoldDB" id="A0A0J7XXD9"/>
<dbReference type="GO" id="GO:0008643">
    <property type="term" value="P:carbohydrate transport"/>
    <property type="evidence" value="ECO:0007669"/>
    <property type="project" value="InterPro"/>
</dbReference>
<feature type="transmembrane region" description="Helical" evidence="2">
    <location>
        <begin position="265"/>
        <end position="286"/>
    </location>
</feature>
<organism evidence="3 4">
    <name type="scientific">Novosphingobium barchaimii LL02</name>
    <dbReference type="NCBI Taxonomy" id="1114963"/>
    <lineage>
        <taxon>Bacteria</taxon>
        <taxon>Pseudomonadati</taxon>
        <taxon>Pseudomonadota</taxon>
        <taxon>Alphaproteobacteria</taxon>
        <taxon>Sphingomonadales</taxon>
        <taxon>Sphingomonadaceae</taxon>
        <taxon>Novosphingobium</taxon>
    </lineage>
</organism>
<feature type="transmembrane region" description="Helical" evidence="2">
    <location>
        <begin position="321"/>
        <end position="341"/>
    </location>
</feature>
<dbReference type="Pfam" id="PF13347">
    <property type="entry name" value="MFS_2"/>
    <property type="match status" value="1"/>
</dbReference>
<feature type="transmembrane region" description="Helical" evidence="2">
    <location>
        <begin position="43"/>
        <end position="64"/>
    </location>
</feature>
<comment type="similarity">
    <text evidence="1">Belongs to the sodium:galactoside symporter (TC 2.A.2) family.</text>
</comment>
<dbReference type="GO" id="GO:0015293">
    <property type="term" value="F:symporter activity"/>
    <property type="evidence" value="ECO:0007669"/>
    <property type="project" value="InterPro"/>
</dbReference>
<evidence type="ECO:0000313" key="3">
    <source>
        <dbReference type="EMBL" id="KMS56202.1"/>
    </source>
</evidence>
<dbReference type="RefSeq" id="WP_059151070.1">
    <property type="nucleotide sequence ID" value="NZ_KQ130453.1"/>
</dbReference>
<dbReference type="InterPro" id="IPR036259">
    <property type="entry name" value="MFS_trans_sf"/>
</dbReference>
<dbReference type="GO" id="GO:0005886">
    <property type="term" value="C:plasma membrane"/>
    <property type="evidence" value="ECO:0007669"/>
    <property type="project" value="TreeGrafter"/>
</dbReference>
<gene>
    <name evidence="3" type="ORF">V474_14665</name>
</gene>
<dbReference type="OrthoDB" id="9764596at2"/>
<evidence type="ECO:0000313" key="4">
    <source>
        <dbReference type="Proteomes" id="UP000052268"/>
    </source>
</evidence>
<comment type="caution">
    <text evidence="3">The sequence shown here is derived from an EMBL/GenBank/DDBJ whole genome shotgun (WGS) entry which is preliminary data.</text>
</comment>
<keyword evidence="2" id="KW-0472">Membrane</keyword>
<proteinExistence type="inferred from homology"/>
<dbReference type="PANTHER" id="PTHR11328">
    <property type="entry name" value="MAJOR FACILITATOR SUPERFAMILY DOMAIN-CONTAINING PROTEIN"/>
    <property type="match status" value="1"/>
</dbReference>
<feature type="transmembrane region" description="Helical" evidence="2">
    <location>
        <begin position="85"/>
        <end position="103"/>
    </location>
</feature>
<sequence>MPTEPISRLGWIKLGIFSSPVLVFQAIELPWRMFLPPFFSETIGLSLVATGALMMWIRLFDMVADPLVGWASDRFPTRFGLRRPWMVASLPLIVAGTWHVFFASPGTDISTIAVWCAAMHLGYTLMVVPHGGWGLELSDDYHERTRIMGAKVWFAAAGMPLIILLPAVLERLSLANRAGQVATMGWILILLAPLSVLLVLYAIPEPGGNHTAARQTASPARQFAAILADPALVKVLVLYALVGLADASNAGTFVFFVERAIGLDRMAGMLMLIQSLVALVALPVWFCVSRRLGKRGTLVLVFAWNALLAPLALLLPAGNAWLLGGFLCLRSVSWGADYMLLRALVADIAGRRGQSEGASRSGSYYALFNVTLKLAAGLGIGAALWLLAHAGFSPSAPNATAALEAVRLVYALPSCLAGLVGVAITLLYPSERPARVRDPSLAVSRPIL</sequence>
<dbReference type="PANTHER" id="PTHR11328:SF28">
    <property type="entry name" value="MAJOR FACILITATOR SUPERFAMILY DOMAIN-CONTAINING PROTEIN 12"/>
    <property type="match status" value="1"/>
</dbReference>
<evidence type="ECO:0000256" key="1">
    <source>
        <dbReference type="ARBA" id="ARBA00009617"/>
    </source>
</evidence>
<keyword evidence="4" id="KW-1185">Reference proteome</keyword>
<feature type="transmembrane region" description="Helical" evidence="2">
    <location>
        <begin position="181"/>
        <end position="203"/>
    </location>
</feature>
<keyword evidence="2" id="KW-1133">Transmembrane helix</keyword>
<dbReference type="SUPFAM" id="SSF103473">
    <property type="entry name" value="MFS general substrate transporter"/>
    <property type="match status" value="1"/>
</dbReference>
<feature type="transmembrane region" description="Helical" evidence="2">
    <location>
        <begin position="408"/>
        <end position="428"/>
    </location>
</feature>
<accession>A0A0J7XXD9</accession>
<dbReference type="Gene3D" id="1.20.1250.20">
    <property type="entry name" value="MFS general substrate transporter like domains"/>
    <property type="match status" value="1"/>
</dbReference>
<feature type="transmembrane region" description="Helical" evidence="2">
    <location>
        <begin position="298"/>
        <end position="315"/>
    </location>
</feature>
<feature type="transmembrane region" description="Helical" evidence="2">
    <location>
        <begin position="12"/>
        <end position="31"/>
    </location>
</feature>
<dbReference type="EMBL" id="JACU01000004">
    <property type="protein sequence ID" value="KMS56202.1"/>
    <property type="molecule type" value="Genomic_DNA"/>
</dbReference>
<evidence type="ECO:0000256" key="2">
    <source>
        <dbReference type="SAM" id="Phobius"/>
    </source>
</evidence>
<dbReference type="Proteomes" id="UP000052268">
    <property type="component" value="Unassembled WGS sequence"/>
</dbReference>
<dbReference type="InterPro" id="IPR039672">
    <property type="entry name" value="MFS_2"/>
</dbReference>
<keyword evidence="2" id="KW-0812">Transmembrane</keyword>
<reference evidence="3 4" key="1">
    <citation type="journal article" date="2015" name="G3 (Bethesda)">
        <title>Insights into Ongoing Evolution of the Hexachlorocyclohexane Catabolic Pathway from Comparative Genomics of Ten Sphingomonadaceae Strains.</title>
        <authorList>
            <person name="Pearce S.L."/>
            <person name="Oakeshott J.G."/>
            <person name="Pandey G."/>
        </authorList>
    </citation>
    <scope>NUCLEOTIDE SEQUENCE [LARGE SCALE GENOMIC DNA]</scope>
    <source>
        <strain evidence="3 4">LL02</strain>
    </source>
</reference>
<feature type="transmembrane region" description="Helical" evidence="2">
    <location>
        <begin position="362"/>
        <end position="388"/>
    </location>
</feature>
<protein>
    <submittedName>
        <fullName evidence="3">Sodium:galactoside symporter</fullName>
    </submittedName>
</protein>